<keyword evidence="1 4" id="KW-0808">Transferase</keyword>
<dbReference type="InterPro" id="IPR050680">
    <property type="entry name" value="YpeA/RimI_acetyltransf"/>
</dbReference>
<dbReference type="PROSITE" id="PS51186">
    <property type="entry name" value="GNAT"/>
    <property type="match status" value="1"/>
</dbReference>
<comment type="caution">
    <text evidence="4">The sequence shown here is derived from an EMBL/GenBank/DDBJ whole genome shotgun (WGS) entry which is preliminary data.</text>
</comment>
<dbReference type="OrthoDB" id="9799092at2"/>
<protein>
    <submittedName>
        <fullName evidence="4">RimJ/RimL family protein N-acetyltransferase</fullName>
    </submittedName>
</protein>
<dbReference type="Proteomes" id="UP000252118">
    <property type="component" value="Unassembled WGS sequence"/>
</dbReference>
<evidence type="ECO:0000256" key="1">
    <source>
        <dbReference type="ARBA" id="ARBA00022679"/>
    </source>
</evidence>
<dbReference type="CDD" id="cd04301">
    <property type="entry name" value="NAT_SF"/>
    <property type="match status" value="1"/>
</dbReference>
<proteinExistence type="predicted"/>
<name>A0A366EZZ3_9BACI</name>
<dbReference type="PANTHER" id="PTHR43420">
    <property type="entry name" value="ACETYLTRANSFERASE"/>
    <property type="match status" value="1"/>
</dbReference>
<dbReference type="RefSeq" id="WP_113967831.1">
    <property type="nucleotide sequence ID" value="NZ_QNRJ01000001.1"/>
</dbReference>
<keyword evidence="2" id="KW-0012">Acyltransferase</keyword>
<feature type="domain" description="N-acetyltransferase" evidence="3">
    <location>
        <begin position="1"/>
        <end position="167"/>
    </location>
</feature>
<dbReference type="GO" id="GO:0016747">
    <property type="term" value="F:acyltransferase activity, transferring groups other than amino-acyl groups"/>
    <property type="evidence" value="ECO:0007669"/>
    <property type="project" value="InterPro"/>
</dbReference>
<evidence type="ECO:0000259" key="3">
    <source>
        <dbReference type="PROSITE" id="PS51186"/>
    </source>
</evidence>
<evidence type="ECO:0000256" key="2">
    <source>
        <dbReference type="ARBA" id="ARBA00023315"/>
    </source>
</evidence>
<dbReference type="SUPFAM" id="SSF55729">
    <property type="entry name" value="Acyl-CoA N-acyltransferases (Nat)"/>
    <property type="match status" value="1"/>
</dbReference>
<evidence type="ECO:0000313" key="5">
    <source>
        <dbReference type="Proteomes" id="UP000252118"/>
    </source>
</evidence>
<dbReference type="Gene3D" id="3.40.630.30">
    <property type="match status" value="1"/>
</dbReference>
<dbReference type="InterPro" id="IPR000182">
    <property type="entry name" value="GNAT_dom"/>
</dbReference>
<dbReference type="InterPro" id="IPR016181">
    <property type="entry name" value="Acyl_CoA_acyltransferase"/>
</dbReference>
<dbReference type="Pfam" id="PF00583">
    <property type="entry name" value="Acetyltransf_1"/>
    <property type="match status" value="1"/>
</dbReference>
<evidence type="ECO:0000313" key="4">
    <source>
        <dbReference type="EMBL" id="RBP07947.1"/>
    </source>
</evidence>
<gene>
    <name evidence="4" type="ORF">DET59_101316</name>
</gene>
<sequence length="167" mass="18668">MEIQSLNEKHAEAYWQLRLEMLQQSPSSFGSSYEEAIARTNPIEVTAERLVQNGSYTFGCFDDGKLVGAVTLVREGALKIKHKSSIFAMYVSPAHRGKGFARGLLQAAITQAKAEDGIEQVMITVVTTNETAKGLYHSCGFKPYGTEKRALKYNDEYFDEELMVLFL</sequence>
<organism evidence="4 5">
    <name type="scientific">Rossellomorea aquimaris</name>
    <dbReference type="NCBI Taxonomy" id="189382"/>
    <lineage>
        <taxon>Bacteria</taxon>
        <taxon>Bacillati</taxon>
        <taxon>Bacillota</taxon>
        <taxon>Bacilli</taxon>
        <taxon>Bacillales</taxon>
        <taxon>Bacillaceae</taxon>
        <taxon>Rossellomorea</taxon>
    </lineage>
</organism>
<dbReference type="PANTHER" id="PTHR43420:SF12">
    <property type="entry name" value="N-ACETYLTRANSFERASE DOMAIN-CONTAINING PROTEIN"/>
    <property type="match status" value="1"/>
</dbReference>
<dbReference type="AlphaFoldDB" id="A0A366EZZ3"/>
<dbReference type="EMBL" id="QNRJ01000001">
    <property type="protein sequence ID" value="RBP07947.1"/>
    <property type="molecule type" value="Genomic_DNA"/>
</dbReference>
<accession>A0A366EZZ3</accession>
<reference evidence="4 5" key="1">
    <citation type="submission" date="2018-06" db="EMBL/GenBank/DDBJ databases">
        <title>Freshwater and sediment microbial communities from various areas in North America, analyzing microbe dynamics in response to fracking.</title>
        <authorList>
            <person name="Lamendella R."/>
        </authorList>
    </citation>
    <scope>NUCLEOTIDE SEQUENCE [LARGE SCALE GENOMIC DNA]</scope>
    <source>
        <strain evidence="4 5">97B</strain>
    </source>
</reference>